<evidence type="ECO:0000313" key="3">
    <source>
        <dbReference type="EMBL" id="MCV6823340.1"/>
    </source>
</evidence>
<evidence type="ECO:0000313" key="4">
    <source>
        <dbReference type="Proteomes" id="UP001208041"/>
    </source>
</evidence>
<organism evidence="3 4">
    <name type="scientific">Halocynthiibacter halioticoli</name>
    <dbReference type="NCBI Taxonomy" id="2986804"/>
    <lineage>
        <taxon>Bacteria</taxon>
        <taxon>Pseudomonadati</taxon>
        <taxon>Pseudomonadota</taxon>
        <taxon>Alphaproteobacteria</taxon>
        <taxon>Rhodobacterales</taxon>
        <taxon>Paracoccaceae</taxon>
        <taxon>Halocynthiibacter</taxon>
    </lineage>
</organism>
<name>A0AAE3IY99_9RHOB</name>
<keyword evidence="4" id="KW-1185">Reference proteome</keyword>
<dbReference type="EMBL" id="JAOYFC010000001">
    <property type="protein sequence ID" value="MCV6823340.1"/>
    <property type="molecule type" value="Genomic_DNA"/>
</dbReference>
<keyword evidence="1" id="KW-0732">Signal</keyword>
<proteinExistence type="predicted"/>
<reference evidence="3" key="1">
    <citation type="submission" date="2022-10" db="EMBL/GenBank/DDBJ databases">
        <authorList>
            <person name="Yue Y."/>
        </authorList>
    </citation>
    <scope>NUCLEOTIDE SEQUENCE</scope>
    <source>
        <strain evidence="3">Z654</strain>
    </source>
</reference>
<dbReference type="CDD" id="cd00293">
    <property type="entry name" value="USP-like"/>
    <property type="match status" value="1"/>
</dbReference>
<dbReference type="AlphaFoldDB" id="A0AAE3IY99"/>
<dbReference type="InterPro" id="IPR006016">
    <property type="entry name" value="UspA"/>
</dbReference>
<evidence type="ECO:0000259" key="2">
    <source>
        <dbReference type="Pfam" id="PF00582"/>
    </source>
</evidence>
<dbReference type="SUPFAM" id="SSF52402">
    <property type="entry name" value="Adenine nucleotide alpha hydrolases-like"/>
    <property type="match status" value="2"/>
</dbReference>
<protein>
    <submittedName>
        <fullName evidence="3">Universal stress protein</fullName>
    </submittedName>
</protein>
<feature type="signal peptide" evidence="1">
    <location>
        <begin position="1"/>
        <end position="19"/>
    </location>
</feature>
<comment type="caution">
    <text evidence="3">The sequence shown here is derived from an EMBL/GenBank/DDBJ whole genome shotgun (WGS) entry which is preliminary data.</text>
</comment>
<dbReference type="Proteomes" id="UP001208041">
    <property type="component" value="Unassembled WGS sequence"/>
</dbReference>
<dbReference type="Gene3D" id="3.40.50.12370">
    <property type="match status" value="1"/>
</dbReference>
<evidence type="ECO:0000256" key="1">
    <source>
        <dbReference type="SAM" id="SignalP"/>
    </source>
</evidence>
<gene>
    <name evidence="3" type="ORF">OH136_02125</name>
</gene>
<sequence length="279" mass="30048">MSYKSILCIASAPATCAAALDYACALANQNEAHLDVLNLGVDRTQTGYYYAGANALIQQETIERASADAKEVDEWARKRLEGETFPWAAEQAVVQISGLNRVAAHRARFADAVVLPKPYGEARDSVDEGLVEAALFEGNAPIIVVPDAPKALGAPKNVVIGWNESVEALNAVRAAMPFLLEADQVNIAVIDPPTHGPNRSDPGGLLSQLLSRHGIHAEISVLAKSMPRVGDIMLRHISDQNADMLVMGAYGHSRFREAVLGGATRYMLENAEVPVFMRH</sequence>
<dbReference type="Pfam" id="PF00582">
    <property type="entry name" value="Usp"/>
    <property type="match status" value="1"/>
</dbReference>
<feature type="domain" description="UspA" evidence="2">
    <location>
        <begin position="227"/>
        <end position="277"/>
    </location>
</feature>
<dbReference type="RefSeq" id="WP_263952182.1">
    <property type="nucleotide sequence ID" value="NZ_JAOYFC010000001.1"/>
</dbReference>
<feature type="chain" id="PRO_5042215714" evidence="1">
    <location>
        <begin position="20"/>
        <end position="279"/>
    </location>
</feature>
<accession>A0AAE3IY99</accession>